<dbReference type="InterPro" id="IPR032675">
    <property type="entry name" value="LRR_dom_sf"/>
</dbReference>
<evidence type="ECO:0000313" key="6">
    <source>
        <dbReference type="Proteomes" id="UP000591131"/>
    </source>
</evidence>
<name>A0A7J6LDW8_PERCH</name>
<dbReference type="Gene3D" id="3.80.10.10">
    <property type="entry name" value="Ribonuclease Inhibitor"/>
    <property type="match status" value="2"/>
</dbReference>
<dbReference type="GO" id="GO:0048471">
    <property type="term" value="C:perinuclear region of cytoplasm"/>
    <property type="evidence" value="ECO:0007669"/>
    <property type="project" value="TreeGrafter"/>
</dbReference>
<dbReference type="Proteomes" id="UP000591131">
    <property type="component" value="Unassembled WGS sequence"/>
</dbReference>
<keyword evidence="2" id="KW-0433">Leucine-rich repeat</keyword>
<organism evidence="5 6">
    <name type="scientific">Perkinsus chesapeaki</name>
    <name type="common">Clam parasite</name>
    <name type="synonym">Perkinsus andrewsi</name>
    <dbReference type="NCBI Taxonomy" id="330153"/>
    <lineage>
        <taxon>Eukaryota</taxon>
        <taxon>Sar</taxon>
        <taxon>Alveolata</taxon>
        <taxon>Perkinsozoa</taxon>
        <taxon>Perkinsea</taxon>
        <taxon>Perkinsida</taxon>
        <taxon>Perkinsidae</taxon>
        <taxon>Perkinsus</taxon>
    </lineage>
</organism>
<evidence type="ECO:0000259" key="4">
    <source>
        <dbReference type="PROSITE" id="PS50206"/>
    </source>
</evidence>
<accession>A0A7J6LDW8</accession>
<dbReference type="InterPro" id="IPR007074">
    <property type="entry name" value="LicD/FKTN/FKRP_NTP_transf"/>
</dbReference>
<dbReference type="InterPro" id="IPR001763">
    <property type="entry name" value="Rhodanese-like_dom"/>
</dbReference>
<evidence type="ECO:0000256" key="1">
    <source>
        <dbReference type="ARBA" id="ARBA00022468"/>
    </source>
</evidence>
<sequence>MSYFLDTLSRYELIKVSSEEVVPFAPLEQIFLCPKETVALALQDTDWPQESLYLDRTICMDHDDLLSYHLWGSPAEHRKRLMCIQRTTEVATIALKATGIDAFLLAGSLLGWYRHDGGQIPWDTDGDTGFTESQCKAALAQRSDAVNIASLMIPHVPAGFELQYLGQNGLSDHPEDEFTGCDVKQMRIASVFDQQGCFTDIYMVSDVEVSECKCSDASNVSYACVGAVPSVCAQKEDILPVVNSLLNNDVAINVPHNATAVLDAYYSHFPGGKGITNLHTVPKNAAFGDSHTIVVGEIVGWYHRSELNGSARWLILTAEFKFGIRIHMFQRLTVYPHPLLLLEVDKTQLMTFPTSLDLSFGNGGFELMDTICLLGADLPLAIIKRIIASANTDRLLKLDIRGNPIDYQSSRSLLRKLNACLEHIMECNGLPVHDITHNKVTSLRLCGFAGRNPLFGIEAFGAHILSSLLPRNSSLIELDFRLNNIGVEAAFELGEACTASQVRYVNCIGRRKRPGFGTLLDLKQLRGSPAAKLNLTRSLLSSEELAFLLGYFRGTSLIELDVSYNGAVTTSICALTINCGHLRTLRRLSLAELPWTDDFVVSFVQALADADSVSLAMSAGQSPAEFAVFALIVGSMKLSDITRLDIALDDDSSIIRDHAPRHHPLVYWSALKALRSLSQCESLHEIKLSIHPGVPDLGPALWDSLVAARCPARVLDICRKSMEMKKLGTILFCNTIPPPKAHDEVSEVTRDVINLEYFILAIPNISLQHDSGSFCFDVTIGPDFVRVDLLLMWLQLARSEGVLVVLWFTGCGSENRLTTILKQSEEVHRVQGCKMAFVIAHPIAQSIIEQLYLCGETSNRIAGLSLYGRRNMYSKSEVIEMLSKDKLEVIISSGKVEKMSVKIPPRVVVGGLNLSLDLCSYQDLKAVNLCNCDLAKTIEVRTVSSYAMEYVPQFRMDFNCYSPFFAEYRMLRQVCTRRSAAVKNRSMGVDDVLVNLLRLPKLESVDLRGNSLSVEHAEKVWGHTLSRLSGQRQQMSLRHVNGIEIDQVCGVVCLGPPPGLSGRVHLSAGDIWLYEKLITHIQHLHPTFNLSMQRLQFDDDCRSLPFFDMILCSLKHLNIIDCLINPSLARSLSIVLFDHLADHETQMETFNEISIENGEVYNLDKCCEWNDLSLALAAALRSKLNVGDESTFPLSLVGDNITDYGLAKFIDLLRSGCISFKDCPRINPRSAFDLVRAVRSLPALKQLNGIDLASSRETGKLVVHTSPRARISKHDSLLLSLLADALHVYSASVSINLNAGDSDEQVHSVFTSVTELLKTLPTDVAASIVIGGHVPEGAKARRPDLRMGTVATTSTSIEMQASTLWSQRRQRAGLQEVSKVRQPPIPISVEADVLLTLLEMSNSFTFEGLSLNPVSVWELNQSTNSKASSLISFAFRSNATFGCAWVTGLSRWLGSSAKSIKRLDLSATCLGDDGVECLAKALKDLPSLEALDLRRNCITSDGVLRLVEGIQSSPKGIKLVDLGSNSIGPRGFLELAELIASKNSKITDLSLARNSLLHFTSSTRLELALQCVSAIIFGAIASESLKVLDLRRVCNGRSDLWREATMGTDAEQGFSIKFLEAGVLLKRSPCD</sequence>
<reference evidence="5 6" key="1">
    <citation type="submission" date="2020-04" db="EMBL/GenBank/DDBJ databases">
        <title>Perkinsus chesapeaki whole genome sequence.</title>
        <authorList>
            <person name="Bogema D.R."/>
        </authorList>
    </citation>
    <scope>NUCLEOTIDE SEQUENCE [LARGE SCALE GENOMIC DNA]</scope>
    <source>
        <strain evidence="5">ATCC PRA-425</strain>
    </source>
</reference>
<dbReference type="PROSITE" id="PS50206">
    <property type="entry name" value="RHODANESE_3"/>
    <property type="match status" value="1"/>
</dbReference>
<dbReference type="SUPFAM" id="SSF52047">
    <property type="entry name" value="RNI-like"/>
    <property type="match status" value="3"/>
</dbReference>
<evidence type="ECO:0000313" key="5">
    <source>
        <dbReference type="EMBL" id="KAF4657383.1"/>
    </source>
</evidence>
<feature type="domain" description="Rhodanese" evidence="4">
    <location>
        <begin position="89"/>
        <end position="121"/>
    </location>
</feature>
<dbReference type="GO" id="GO:0005829">
    <property type="term" value="C:cytosol"/>
    <property type="evidence" value="ECO:0007669"/>
    <property type="project" value="TreeGrafter"/>
</dbReference>
<comment type="caution">
    <text evidence="5">The sequence shown here is derived from an EMBL/GenBank/DDBJ whole genome shotgun (WGS) entry which is preliminary data.</text>
</comment>
<keyword evidence="6" id="KW-1185">Reference proteome</keyword>
<evidence type="ECO:0000256" key="3">
    <source>
        <dbReference type="ARBA" id="ARBA00022737"/>
    </source>
</evidence>
<dbReference type="Pfam" id="PF04991">
    <property type="entry name" value="LicD"/>
    <property type="match status" value="1"/>
</dbReference>
<dbReference type="InterPro" id="IPR027038">
    <property type="entry name" value="RanGap"/>
</dbReference>
<keyword evidence="3" id="KW-0677">Repeat</keyword>
<dbReference type="GO" id="GO:0005634">
    <property type="term" value="C:nucleus"/>
    <property type="evidence" value="ECO:0007669"/>
    <property type="project" value="TreeGrafter"/>
</dbReference>
<keyword evidence="1" id="KW-0343">GTPase activation</keyword>
<dbReference type="GO" id="GO:0031267">
    <property type="term" value="F:small GTPase binding"/>
    <property type="evidence" value="ECO:0007669"/>
    <property type="project" value="TreeGrafter"/>
</dbReference>
<proteinExistence type="predicted"/>
<dbReference type="OrthoDB" id="120976at2759"/>
<dbReference type="GO" id="GO:0009100">
    <property type="term" value="P:glycoprotein metabolic process"/>
    <property type="evidence" value="ECO:0007669"/>
    <property type="project" value="UniProtKB-ARBA"/>
</dbReference>
<dbReference type="InterPro" id="IPR001611">
    <property type="entry name" value="Leu-rich_rpt"/>
</dbReference>
<dbReference type="PANTHER" id="PTHR24113">
    <property type="entry name" value="RAN GTPASE-ACTIVATING PROTEIN 1"/>
    <property type="match status" value="1"/>
</dbReference>
<evidence type="ECO:0000256" key="2">
    <source>
        <dbReference type="ARBA" id="ARBA00022614"/>
    </source>
</evidence>
<dbReference type="EMBL" id="JAAPAO010000544">
    <property type="protein sequence ID" value="KAF4657383.1"/>
    <property type="molecule type" value="Genomic_DNA"/>
</dbReference>
<dbReference type="PANTHER" id="PTHR24113:SF12">
    <property type="entry name" value="RAN GTPASE-ACTIVATING PROTEIN 1"/>
    <property type="match status" value="1"/>
</dbReference>
<dbReference type="Pfam" id="PF13516">
    <property type="entry name" value="LRR_6"/>
    <property type="match status" value="3"/>
</dbReference>
<protein>
    <recommendedName>
        <fullName evidence="4">Rhodanese domain-containing protein</fullName>
    </recommendedName>
</protein>
<dbReference type="GO" id="GO:0006913">
    <property type="term" value="P:nucleocytoplasmic transport"/>
    <property type="evidence" value="ECO:0007669"/>
    <property type="project" value="TreeGrafter"/>
</dbReference>
<dbReference type="SMART" id="SM00368">
    <property type="entry name" value="LRR_RI"/>
    <property type="match status" value="5"/>
</dbReference>
<gene>
    <name evidence="5" type="ORF">FOL47_008460</name>
</gene>
<dbReference type="GO" id="GO:0005096">
    <property type="term" value="F:GTPase activator activity"/>
    <property type="evidence" value="ECO:0007669"/>
    <property type="project" value="UniProtKB-KW"/>
</dbReference>